<accession>A0A4P7CWU4</accession>
<evidence type="ECO:0000256" key="5">
    <source>
        <dbReference type="ARBA" id="ARBA00022692"/>
    </source>
</evidence>
<evidence type="ECO:0000256" key="8">
    <source>
        <dbReference type="ARBA" id="ARBA00023114"/>
    </source>
</evidence>
<dbReference type="AlphaFoldDB" id="A0A4P7CWU4"/>
<keyword evidence="8" id="KW-0626">Porin</keyword>
<reference evidence="12 13" key="1">
    <citation type="submission" date="2019-03" db="EMBL/GenBank/DDBJ databases">
        <title>Paraburkholderia sp. 7MH5, isolated from subtropical forest soil.</title>
        <authorList>
            <person name="Gao Z.-H."/>
            <person name="Qiu L.-H."/>
        </authorList>
    </citation>
    <scope>NUCLEOTIDE SEQUENCE [LARGE SCALE GENOMIC DNA]</scope>
    <source>
        <strain evidence="12 13">7MH5</strain>
    </source>
</reference>
<dbReference type="GO" id="GO:0009279">
    <property type="term" value="C:cell outer membrane"/>
    <property type="evidence" value="ECO:0007669"/>
    <property type="project" value="UniProtKB-SubCell"/>
</dbReference>
<dbReference type="InterPro" id="IPR050298">
    <property type="entry name" value="Gram-neg_bact_OMP"/>
</dbReference>
<keyword evidence="9" id="KW-0472">Membrane</keyword>
<dbReference type="OrthoDB" id="9128909at2"/>
<evidence type="ECO:0000313" key="13">
    <source>
        <dbReference type="Proteomes" id="UP000295727"/>
    </source>
</evidence>
<organism evidence="12 13">
    <name type="scientific">Paraburkholderia pallida</name>
    <dbReference type="NCBI Taxonomy" id="2547399"/>
    <lineage>
        <taxon>Bacteria</taxon>
        <taxon>Pseudomonadati</taxon>
        <taxon>Pseudomonadota</taxon>
        <taxon>Betaproteobacteria</taxon>
        <taxon>Burkholderiales</taxon>
        <taxon>Burkholderiaceae</taxon>
        <taxon>Paraburkholderia</taxon>
    </lineage>
</organism>
<dbReference type="Pfam" id="PF13609">
    <property type="entry name" value="Porin_4"/>
    <property type="match status" value="1"/>
</dbReference>
<dbReference type="Proteomes" id="UP000295727">
    <property type="component" value="Chromosome 2"/>
</dbReference>
<dbReference type="KEGG" id="ppai:E1956_15795"/>
<evidence type="ECO:0000256" key="2">
    <source>
        <dbReference type="ARBA" id="ARBA00011233"/>
    </source>
</evidence>
<evidence type="ECO:0000256" key="4">
    <source>
        <dbReference type="ARBA" id="ARBA00022452"/>
    </source>
</evidence>
<feature type="domain" description="Porin" evidence="11">
    <location>
        <begin position="54"/>
        <end position="365"/>
    </location>
</feature>
<dbReference type="RefSeq" id="WP_134750817.1">
    <property type="nucleotide sequence ID" value="NZ_CP038149.1"/>
</dbReference>
<comment type="subunit">
    <text evidence="2">Homotrimer.</text>
</comment>
<keyword evidence="10" id="KW-0998">Cell outer membrane</keyword>
<evidence type="ECO:0000256" key="7">
    <source>
        <dbReference type="ARBA" id="ARBA00023065"/>
    </source>
</evidence>
<evidence type="ECO:0000313" key="12">
    <source>
        <dbReference type="EMBL" id="QBQ98739.1"/>
    </source>
</evidence>
<proteinExistence type="predicted"/>
<keyword evidence="3" id="KW-0813">Transport</keyword>
<dbReference type="PANTHER" id="PTHR34501">
    <property type="entry name" value="PROTEIN YDDL-RELATED"/>
    <property type="match status" value="1"/>
</dbReference>
<dbReference type="GO" id="GO:0046930">
    <property type="term" value="C:pore complex"/>
    <property type="evidence" value="ECO:0007669"/>
    <property type="project" value="UniProtKB-KW"/>
</dbReference>
<keyword evidence="13" id="KW-1185">Reference proteome</keyword>
<evidence type="ECO:0000256" key="6">
    <source>
        <dbReference type="ARBA" id="ARBA00022729"/>
    </source>
</evidence>
<dbReference type="GO" id="GO:0006811">
    <property type="term" value="P:monoatomic ion transport"/>
    <property type="evidence" value="ECO:0007669"/>
    <property type="project" value="UniProtKB-KW"/>
</dbReference>
<evidence type="ECO:0000256" key="3">
    <source>
        <dbReference type="ARBA" id="ARBA00022448"/>
    </source>
</evidence>
<keyword evidence="6" id="KW-0732">Signal</keyword>
<dbReference type="Gene3D" id="2.40.160.10">
    <property type="entry name" value="Porin"/>
    <property type="match status" value="1"/>
</dbReference>
<dbReference type="EMBL" id="CP038149">
    <property type="protein sequence ID" value="QBQ98739.1"/>
    <property type="molecule type" value="Genomic_DNA"/>
</dbReference>
<evidence type="ECO:0000256" key="9">
    <source>
        <dbReference type="ARBA" id="ARBA00023136"/>
    </source>
</evidence>
<evidence type="ECO:0000256" key="1">
    <source>
        <dbReference type="ARBA" id="ARBA00004571"/>
    </source>
</evidence>
<evidence type="ECO:0000259" key="11">
    <source>
        <dbReference type="Pfam" id="PF13609"/>
    </source>
</evidence>
<dbReference type="InterPro" id="IPR023614">
    <property type="entry name" value="Porin_dom_sf"/>
</dbReference>
<sequence>MKRIYLGRAGQLGLEIPSHFLQNNQARDLFQERNPSMKARPQNTSMRAATAGVFALLACSGTTAQAQTSVTLYGILDAGLEYVSNSGGHSLAEVQSNGGAPSRLGLRGNEDLGGGLSALFVLEAPISVNNGASTTPFWAYASYVGLRSETYGTLTLGRQFDFLHIEMPPDSTTMIEGGLVEGFQGFSSPVKGAPPPAVDNHSGSGMYNNSIKWAYNNGPISGGLMYGFGPDSRHDNMQSAYLKYVNSGLELGVGWARDNFSTVVIANNVYSVRAVYTIGGLTLLANYSQGWETVFPGSQARARPFEVAANYYVTPAITVGAGVGIAWDRNRAGESATITEPFIGARYLLSRRSMLYLMAAVNHSSNPSAVPATVSVVGGAPDVSSSANQLAILCGLMTFF</sequence>
<dbReference type="CDD" id="cd00342">
    <property type="entry name" value="gram_neg_porins"/>
    <property type="match status" value="1"/>
</dbReference>
<evidence type="ECO:0000256" key="10">
    <source>
        <dbReference type="ARBA" id="ARBA00023237"/>
    </source>
</evidence>
<keyword evidence="5" id="KW-0812">Transmembrane</keyword>
<comment type="subcellular location">
    <subcellularLocation>
        <location evidence="1">Cell outer membrane</location>
        <topology evidence="1">Multi-pass membrane protein</topology>
    </subcellularLocation>
</comment>
<name>A0A4P7CWU4_9BURK</name>
<protein>
    <submittedName>
        <fullName evidence="12">Porin</fullName>
    </submittedName>
</protein>
<keyword evidence="7" id="KW-0406">Ion transport</keyword>
<gene>
    <name evidence="12" type="ORF">E1956_15795</name>
</gene>
<dbReference type="GO" id="GO:0015288">
    <property type="term" value="F:porin activity"/>
    <property type="evidence" value="ECO:0007669"/>
    <property type="project" value="UniProtKB-KW"/>
</dbReference>
<dbReference type="SUPFAM" id="SSF56935">
    <property type="entry name" value="Porins"/>
    <property type="match status" value="1"/>
</dbReference>
<dbReference type="InterPro" id="IPR033900">
    <property type="entry name" value="Gram_neg_porin_domain"/>
</dbReference>
<keyword evidence="4" id="KW-1134">Transmembrane beta strand</keyword>
<dbReference type="PANTHER" id="PTHR34501:SF9">
    <property type="entry name" value="MAJOR OUTER MEMBRANE PROTEIN P.IA"/>
    <property type="match status" value="1"/>
</dbReference>